<accession>A0A423GPZ6</accession>
<dbReference type="EMBL" id="MOBI01000018">
    <property type="protein sequence ID" value="ROM95443.1"/>
    <property type="molecule type" value="Genomic_DNA"/>
</dbReference>
<proteinExistence type="predicted"/>
<evidence type="ECO:0000313" key="2">
    <source>
        <dbReference type="Proteomes" id="UP000284684"/>
    </source>
</evidence>
<sequence>MTRYLKELLLLFGIGLKPRRRLAMPGYALIAAPLAGNKNRSSHYNIFPTLLQLMGYDLAAIEPIYGKPLSQPTDDDFTFNYRFNARLGAKSAWRHIDLSTIVTPDQAPSDVTAGTP</sequence>
<gene>
    <name evidence="1" type="ORF">BK658_16590</name>
</gene>
<dbReference type="AlphaFoldDB" id="A0A423GPZ6"/>
<organism evidence="1 2">
    <name type="scientific">Pseudomonas brassicacearum</name>
    <dbReference type="NCBI Taxonomy" id="930166"/>
    <lineage>
        <taxon>Bacteria</taxon>
        <taxon>Pseudomonadati</taxon>
        <taxon>Pseudomonadota</taxon>
        <taxon>Gammaproteobacteria</taxon>
        <taxon>Pseudomonadales</taxon>
        <taxon>Pseudomonadaceae</taxon>
        <taxon>Pseudomonas</taxon>
    </lineage>
</organism>
<comment type="caution">
    <text evidence="1">The sequence shown here is derived from an EMBL/GenBank/DDBJ whole genome shotgun (WGS) entry which is preliminary data.</text>
</comment>
<protein>
    <submittedName>
        <fullName evidence="1">Uncharacterized protein</fullName>
    </submittedName>
</protein>
<reference evidence="1 2" key="1">
    <citation type="submission" date="2016-10" db="EMBL/GenBank/DDBJ databases">
        <title>Comparative genome analysis of multiple Pseudomonas spp. focuses on biocontrol and plant growth promoting traits.</title>
        <authorList>
            <person name="Tao X.-Y."/>
            <person name="Taylor C.G."/>
        </authorList>
    </citation>
    <scope>NUCLEOTIDE SEQUENCE [LARGE SCALE GENOMIC DNA]</scope>
    <source>
        <strain evidence="1 2">37D10</strain>
    </source>
</reference>
<name>A0A423GPZ6_9PSED</name>
<evidence type="ECO:0000313" key="1">
    <source>
        <dbReference type="EMBL" id="ROM95443.1"/>
    </source>
</evidence>
<dbReference type="Proteomes" id="UP000284684">
    <property type="component" value="Unassembled WGS sequence"/>
</dbReference>